<evidence type="ECO:0000256" key="1">
    <source>
        <dbReference type="SAM" id="MobiDB-lite"/>
    </source>
</evidence>
<feature type="region of interest" description="Disordered" evidence="1">
    <location>
        <begin position="30"/>
        <end position="52"/>
    </location>
</feature>
<accession>A0A1S4AJI0</accession>
<name>A0A1S4AJI0_TOBAC</name>
<dbReference type="PaxDb" id="4097-A0A1S4AJI0"/>
<feature type="region of interest" description="Disordered" evidence="1">
    <location>
        <begin position="69"/>
        <end position="88"/>
    </location>
</feature>
<dbReference type="KEGG" id="nta:107798311"/>
<organism evidence="2">
    <name type="scientific">Nicotiana tabacum</name>
    <name type="common">Common tobacco</name>
    <dbReference type="NCBI Taxonomy" id="4097"/>
    <lineage>
        <taxon>Eukaryota</taxon>
        <taxon>Viridiplantae</taxon>
        <taxon>Streptophyta</taxon>
        <taxon>Embryophyta</taxon>
        <taxon>Tracheophyta</taxon>
        <taxon>Spermatophyta</taxon>
        <taxon>Magnoliopsida</taxon>
        <taxon>eudicotyledons</taxon>
        <taxon>Gunneridae</taxon>
        <taxon>Pentapetalae</taxon>
        <taxon>asterids</taxon>
        <taxon>lamiids</taxon>
        <taxon>Solanales</taxon>
        <taxon>Solanaceae</taxon>
        <taxon>Nicotianoideae</taxon>
        <taxon>Nicotianeae</taxon>
        <taxon>Nicotiana</taxon>
    </lineage>
</organism>
<dbReference type="AlphaFoldDB" id="A0A1S4AJI0"/>
<dbReference type="RefSeq" id="XP_016476769.1">
    <property type="nucleotide sequence ID" value="XM_016621283.1"/>
</dbReference>
<gene>
    <name evidence="2" type="primary">LOC107798311</name>
</gene>
<reference evidence="2" key="1">
    <citation type="submission" date="2025-08" db="UniProtKB">
        <authorList>
            <consortium name="RefSeq"/>
        </authorList>
    </citation>
    <scope>IDENTIFICATION</scope>
</reference>
<sequence length="128" mass="13460">MLVELDIKDYLISGLIMSSTQNVPLHDSEELGENSGIGMGVPLANPEGVPNVEPVDISSQNVLNTEVGADPVRNGCREDQAGGQEARGVQEGGVSLQVIFEMLQAQEVDIAQLKSQQKIPSTGNGSSS</sequence>
<evidence type="ECO:0000313" key="2">
    <source>
        <dbReference type="RefSeq" id="XP_016476769.1"/>
    </source>
</evidence>
<protein>
    <submittedName>
        <fullName evidence="2">Uncharacterized protein</fullName>
    </submittedName>
</protein>
<proteinExistence type="predicted"/>